<reference evidence="10" key="1">
    <citation type="journal article" date="2019" name="Int. J. Syst. Evol. Microbiol.">
        <title>The Global Catalogue of Microorganisms (GCM) 10K type strain sequencing project: providing services to taxonomists for standard genome sequencing and annotation.</title>
        <authorList>
            <consortium name="The Broad Institute Genomics Platform"/>
            <consortium name="The Broad Institute Genome Sequencing Center for Infectious Disease"/>
            <person name="Wu L."/>
            <person name="Ma J."/>
        </authorList>
    </citation>
    <scope>NUCLEOTIDE SEQUENCE [LARGE SCALE GENOMIC DNA]</scope>
    <source>
        <strain evidence="10">KCTC 23701</strain>
    </source>
</reference>
<dbReference type="RefSeq" id="WP_189459272.1">
    <property type="nucleotide sequence ID" value="NZ_BMYO01000003.1"/>
</dbReference>
<evidence type="ECO:0000256" key="1">
    <source>
        <dbReference type="ARBA" id="ARBA00007484"/>
    </source>
</evidence>
<dbReference type="InterPro" id="IPR050077">
    <property type="entry name" value="LexA_repressor"/>
</dbReference>
<evidence type="ECO:0000256" key="7">
    <source>
        <dbReference type="RuleBase" id="RU003991"/>
    </source>
</evidence>
<name>A0ABQ3GZ78_9NEIS</name>
<dbReference type="Gene3D" id="2.10.109.10">
    <property type="entry name" value="Umud Fragment, subunit A"/>
    <property type="match status" value="1"/>
</dbReference>
<comment type="caution">
    <text evidence="9">The sequence shown here is derived from an EMBL/GenBank/DDBJ whole genome shotgun (WGS) entry which is preliminary data.</text>
</comment>
<protein>
    <recommendedName>
        <fullName evidence="8">Peptidase S24/S26A/S26B/S26C domain-containing protein</fullName>
    </recommendedName>
</protein>
<dbReference type="SUPFAM" id="SSF51306">
    <property type="entry name" value="LexA/Signal peptidase"/>
    <property type="match status" value="1"/>
</dbReference>
<keyword evidence="5" id="KW-0234">DNA repair</keyword>
<evidence type="ECO:0000256" key="3">
    <source>
        <dbReference type="ARBA" id="ARBA00022801"/>
    </source>
</evidence>
<evidence type="ECO:0000256" key="2">
    <source>
        <dbReference type="ARBA" id="ARBA00022763"/>
    </source>
</evidence>
<evidence type="ECO:0000259" key="8">
    <source>
        <dbReference type="Pfam" id="PF00717"/>
    </source>
</evidence>
<dbReference type="EMBL" id="BMYO01000003">
    <property type="protein sequence ID" value="GHD59909.1"/>
    <property type="molecule type" value="Genomic_DNA"/>
</dbReference>
<dbReference type="PANTHER" id="PTHR33516:SF2">
    <property type="entry name" value="LEXA REPRESSOR-RELATED"/>
    <property type="match status" value="1"/>
</dbReference>
<gene>
    <name evidence="9" type="ORF">GCM10007350_11960</name>
</gene>
<dbReference type="InterPro" id="IPR006197">
    <property type="entry name" value="Peptidase_S24_LexA"/>
</dbReference>
<dbReference type="Pfam" id="PF00717">
    <property type="entry name" value="Peptidase_S24"/>
    <property type="match status" value="1"/>
</dbReference>
<evidence type="ECO:0000256" key="4">
    <source>
        <dbReference type="ARBA" id="ARBA00022813"/>
    </source>
</evidence>
<dbReference type="PRINTS" id="PR00726">
    <property type="entry name" value="LEXASERPTASE"/>
</dbReference>
<dbReference type="InterPro" id="IPR039418">
    <property type="entry name" value="LexA-like"/>
</dbReference>
<proteinExistence type="inferred from homology"/>
<dbReference type="NCBIfam" id="NF007621">
    <property type="entry name" value="PRK10276.1"/>
    <property type="match status" value="1"/>
</dbReference>
<dbReference type="CDD" id="cd06529">
    <property type="entry name" value="S24_LexA-like"/>
    <property type="match status" value="1"/>
</dbReference>
<accession>A0ABQ3GZ78</accession>
<evidence type="ECO:0000313" key="10">
    <source>
        <dbReference type="Proteomes" id="UP000604737"/>
    </source>
</evidence>
<sequence>MIPELIGPIPAHDSPPPCALPLADVLVPAGFPSPAEDHAEERCDLNMYFIDRPEATFFFRVAGDSMVSDDPQRSIPPGALLVVDRSLEASHGDVVVAAIDGDFTVKRLFSRAGKVALVANNKAYPPIVLGDEQELSVWGVVTGWAMKSQR</sequence>
<comment type="similarity">
    <text evidence="1 7">Belongs to the peptidase S24 family.</text>
</comment>
<keyword evidence="4 7" id="KW-0068">Autocatalytic cleavage</keyword>
<organism evidence="9 10">
    <name type="scientific">Jeongeupia chitinilytica</name>
    <dbReference type="NCBI Taxonomy" id="1041641"/>
    <lineage>
        <taxon>Bacteria</taxon>
        <taxon>Pseudomonadati</taxon>
        <taxon>Pseudomonadota</taxon>
        <taxon>Betaproteobacteria</taxon>
        <taxon>Neisseriales</taxon>
        <taxon>Chitinibacteraceae</taxon>
        <taxon>Jeongeupia</taxon>
    </lineage>
</organism>
<dbReference type="Proteomes" id="UP000604737">
    <property type="component" value="Unassembled WGS sequence"/>
</dbReference>
<keyword evidence="3 7" id="KW-0378">Hydrolase</keyword>
<evidence type="ECO:0000313" key="9">
    <source>
        <dbReference type="EMBL" id="GHD59909.1"/>
    </source>
</evidence>
<keyword evidence="10" id="KW-1185">Reference proteome</keyword>
<keyword evidence="2" id="KW-0227">DNA damage</keyword>
<feature type="domain" description="Peptidase S24/S26A/S26B/S26C" evidence="8">
    <location>
        <begin position="26"/>
        <end position="141"/>
    </location>
</feature>
<evidence type="ECO:0000256" key="6">
    <source>
        <dbReference type="ARBA" id="ARBA00023236"/>
    </source>
</evidence>
<dbReference type="InterPro" id="IPR015927">
    <property type="entry name" value="Peptidase_S24_S26A/B/C"/>
</dbReference>
<dbReference type="PANTHER" id="PTHR33516">
    <property type="entry name" value="LEXA REPRESSOR"/>
    <property type="match status" value="1"/>
</dbReference>
<evidence type="ECO:0000256" key="5">
    <source>
        <dbReference type="ARBA" id="ARBA00023204"/>
    </source>
</evidence>
<dbReference type="InterPro" id="IPR036286">
    <property type="entry name" value="LexA/Signal_pep-like_sf"/>
</dbReference>
<keyword evidence="6" id="KW-0742">SOS response</keyword>